<dbReference type="Gene3D" id="3.30.530.20">
    <property type="match status" value="1"/>
</dbReference>
<dbReference type="CDD" id="cd07821">
    <property type="entry name" value="PYR_PYL_RCAR_like"/>
    <property type="match status" value="1"/>
</dbReference>
<organism evidence="1 2">
    <name type="scientific">Dactylosporangium salmoneum</name>
    <dbReference type="NCBI Taxonomy" id="53361"/>
    <lineage>
        <taxon>Bacteria</taxon>
        <taxon>Bacillati</taxon>
        <taxon>Actinomycetota</taxon>
        <taxon>Actinomycetes</taxon>
        <taxon>Micromonosporales</taxon>
        <taxon>Micromonosporaceae</taxon>
        <taxon>Dactylosporangium</taxon>
    </lineage>
</organism>
<proteinExistence type="predicted"/>
<dbReference type="Pfam" id="PF10604">
    <property type="entry name" value="Polyketide_cyc2"/>
    <property type="match status" value="1"/>
</dbReference>
<gene>
    <name evidence="1" type="ORF">GCM10010170_108770</name>
</gene>
<dbReference type="SUPFAM" id="SSF55961">
    <property type="entry name" value="Bet v1-like"/>
    <property type="match status" value="1"/>
</dbReference>
<dbReference type="RefSeq" id="WP_344620664.1">
    <property type="nucleotide sequence ID" value="NZ_BAAARV010000141.1"/>
</dbReference>
<comment type="caution">
    <text evidence="1">The sequence shown here is derived from an EMBL/GenBank/DDBJ whole genome shotgun (WGS) entry which is preliminary data.</text>
</comment>
<dbReference type="EMBL" id="BAAARV010000141">
    <property type="protein sequence ID" value="GAA2394662.1"/>
    <property type="molecule type" value="Genomic_DNA"/>
</dbReference>
<reference evidence="1 2" key="1">
    <citation type="journal article" date="2019" name="Int. J. Syst. Evol. Microbiol.">
        <title>The Global Catalogue of Microorganisms (GCM) 10K type strain sequencing project: providing services to taxonomists for standard genome sequencing and annotation.</title>
        <authorList>
            <consortium name="The Broad Institute Genomics Platform"/>
            <consortium name="The Broad Institute Genome Sequencing Center for Infectious Disease"/>
            <person name="Wu L."/>
            <person name="Ma J."/>
        </authorList>
    </citation>
    <scope>NUCLEOTIDE SEQUENCE [LARGE SCALE GENOMIC DNA]</scope>
    <source>
        <strain evidence="1 2">JCM 3272</strain>
    </source>
</reference>
<evidence type="ECO:0000313" key="2">
    <source>
        <dbReference type="Proteomes" id="UP001501444"/>
    </source>
</evidence>
<dbReference type="InterPro" id="IPR019587">
    <property type="entry name" value="Polyketide_cyclase/dehydratase"/>
</dbReference>
<accession>A0ABN3I4J4</accession>
<keyword evidence="2" id="KW-1185">Reference proteome</keyword>
<dbReference type="Proteomes" id="UP001501444">
    <property type="component" value="Unassembled WGS sequence"/>
</dbReference>
<sequence>MASIRVETVVAAPPDEVWAAIADVGAVHRRLLPDRVTDARIEGDVRVLTMPDGAEVRELIVAIDHAERRLAYSVQGPGRMALVHHHAAFQVFDHDGGRSRLVWVTDVLPHAVAPAVRARVSVGIEEMRAALESAVRRLP</sequence>
<protein>
    <recommendedName>
        <fullName evidence="3">Polyketide cyclase/dehydrase/lipid transport protein</fullName>
    </recommendedName>
</protein>
<evidence type="ECO:0000313" key="1">
    <source>
        <dbReference type="EMBL" id="GAA2394662.1"/>
    </source>
</evidence>
<name>A0ABN3I4J4_9ACTN</name>
<evidence type="ECO:0008006" key="3">
    <source>
        <dbReference type="Google" id="ProtNLM"/>
    </source>
</evidence>
<dbReference type="InterPro" id="IPR023393">
    <property type="entry name" value="START-like_dom_sf"/>
</dbReference>